<dbReference type="InterPro" id="IPR004843">
    <property type="entry name" value="Calcineurin-like_PHP"/>
</dbReference>
<dbReference type="Proteomes" id="UP000254925">
    <property type="component" value="Unassembled WGS sequence"/>
</dbReference>
<name>A0A370H308_9HYPH</name>
<dbReference type="RefSeq" id="WP_114773528.1">
    <property type="nucleotide sequence ID" value="NZ_QQBB01000025.1"/>
</dbReference>
<dbReference type="Gene3D" id="3.60.21.10">
    <property type="match status" value="2"/>
</dbReference>
<reference evidence="2 3" key="1">
    <citation type="submission" date="2018-07" db="EMBL/GenBank/DDBJ databases">
        <title>Genomic Encyclopedia of Type Strains, Phase IV (KMG-IV): sequencing the most valuable type-strain genomes for metagenomic binning, comparative biology and taxonomic classification.</title>
        <authorList>
            <person name="Goeker M."/>
        </authorList>
    </citation>
    <scope>NUCLEOTIDE SEQUENCE [LARGE SCALE GENOMIC DNA]</scope>
    <source>
        <strain evidence="2 3">DSM 14364</strain>
    </source>
</reference>
<sequence>MLPKIAIIADPHFHDTSFRSPGAREDFAAVRTLADTVASTRVFNESGPALRAALDDVATRHIRLVIIVGDLLDDGQAFNRAAALALLQDYTTRYGMRFFSTPGNHDLFALAGRHMGKRFLTADGAHILVTSDRDVSRGCSAGRIVTEAAYCSGYAVALPDMAELGYFRRDVDLLWESPFGGSDALEDRTYEVHSDDGLTKARMIDASYLVEPVEGLWILSLDANVYQPRSGGEEGFVDRSEAGWNAVLTDKPFLLSWASDVARRAAALDKRLLVFSHYPAIGPLNTTLDDEVRLFGRTTFARRMPDPAVAEAFAEAGIRVHFSGHWHVNETALLRRGGDFLVNVAVPSLTAFPAAYKTATFEEKSISVETIPLHDVPGFDAAFPAYGVEARRRGADYGGILRTRSYPEFLSHHLAQLVRQRYMPREWPEDFAEAAMRLTVGDLFRLAGADAGTGTNSRALPESVLSLPFIEMVADWYRLRKGRQLALDGISDERLADYRTLTARYAAGSWEPTSIQFRLAGFLRMLGQYLASPPSREFTVDLATGEIGDGASAYFGRTDLRQTGRG</sequence>
<organism evidence="2 3">
    <name type="scientific">Microvirga subterranea</name>
    <dbReference type="NCBI Taxonomy" id="186651"/>
    <lineage>
        <taxon>Bacteria</taxon>
        <taxon>Pseudomonadati</taxon>
        <taxon>Pseudomonadota</taxon>
        <taxon>Alphaproteobacteria</taxon>
        <taxon>Hyphomicrobiales</taxon>
        <taxon>Methylobacteriaceae</taxon>
        <taxon>Microvirga</taxon>
    </lineage>
</organism>
<dbReference type="SUPFAM" id="SSF56300">
    <property type="entry name" value="Metallo-dependent phosphatases"/>
    <property type="match status" value="1"/>
</dbReference>
<dbReference type="AlphaFoldDB" id="A0A370H308"/>
<feature type="domain" description="Calcineurin-like phosphoesterase" evidence="1">
    <location>
        <begin position="4"/>
        <end position="112"/>
    </location>
</feature>
<proteinExistence type="predicted"/>
<dbReference type="Pfam" id="PF00149">
    <property type="entry name" value="Metallophos"/>
    <property type="match status" value="1"/>
</dbReference>
<evidence type="ECO:0000259" key="1">
    <source>
        <dbReference type="Pfam" id="PF00149"/>
    </source>
</evidence>
<comment type="caution">
    <text evidence="2">The sequence shown here is derived from an EMBL/GenBank/DDBJ whole genome shotgun (WGS) entry which is preliminary data.</text>
</comment>
<dbReference type="GO" id="GO:0016787">
    <property type="term" value="F:hydrolase activity"/>
    <property type="evidence" value="ECO:0007669"/>
    <property type="project" value="InterPro"/>
</dbReference>
<dbReference type="OrthoDB" id="5695107at2"/>
<keyword evidence="3" id="KW-1185">Reference proteome</keyword>
<dbReference type="InterPro" id="IPR029052">
    <property type="entry name" value="Metallo-depent_PP-like"/>
</dbReference>
<dbReference type="EMBL" id="QQBB01000025">
    <property type="protein sequence ID" value="RDI50262.1"/>
    <property type="molecule type" value="Genomic_DNA"/>
</dbReference>
<accession>A0A370H308</accession>
<gene>
    <name evidence="2" type="ORF">DES45_1252</name>
</gene>
<protein>
    <submittedName>
        <fullName evidence="2">Calcineurin-like phosphoesterase family protein</fullName>
    </submittedName>
</protein>
<evidence type="ECO:0000313" key="3">
    <source>
        <dbReference type="Proteomes" id="UP000254925"/>
    </source>
</evidence>
<evidence type="ECO:0000313" key="2">
    <source>
        <dbReference type="EMBL" id="RDI50262.1"/>
    </source>
</evidence>